<protein>
    <submittedName>
        <fullName evidence="1">Uncharacterized protein</fullName>
    </submittedName>
</protein>
<sequence>MRPNFFTIHLRARTGIICTFNFHYMQNLAKQRQHE</sequence>
<name>A0A0A9C6I0_ARUDO</name>
<dbReference type="AlphaFoldDB" id="A0A0A9C6I0"/>
<proteinExistence type="predicted"/>
<dbReference type="EMBL" id="GBRH01226744">
    <property type="protein sequence ID" value="JAD71151.1"/>
    <property type="molecule type" value="Transcribed_RNA"/>
</dbReference>
<organism evidence="1">
    <name type="scientific">Arundo donax</name>
    <name type="common">Giant reed</name>
    <name type="synonym">Donax arundinaceus</name>
    <dbReference type="NCBI Taxonomy" id="35708"/>
    <lineage>
        <taxon>Eukaryota</taxon>
        <taxon>Viridiplantae</taxon>
        <taxon>Streptophyta</taxon>
        <taxon>Embryophyta</taxon>
        <taxon>Tracheophyta</taxon>
        <taxon>Spermatophyta</taxon>
        <taxon>Magnoliopsida</taxon>
        <taxon>Liliopsida</taxon>
        <taxon>Poales</taxon>
        <taxon>Poaceae</taxon>
        <taxon>PACMAD clade</taxon>
        <taxon>Arundinoideae</taxon>
        <taxon>Arundineae</taxon>
        <taxon>Arundo</taxon>
    </lineage>
</organism>
<reference evidence="1" key="1">
    <citation type="submission" date="2014-09" db="EMBL/GenBank/DDBJ databases">
        <authorList>
            <person name="Magalhaes I.L.F."/>
            <person name="Oliveira U."/>
            <person name="Santos F.R."/>
            <person name="Vidigal T.H.D.A."/>
            <person name="Brescovit A.D."/>
            <person name="Santos A.J."/>
        </authorList>
    </citation>
    <scope>NUCLEOTIDE SEQUENCE</scope>
    <source>
        <tissue evidence="1">Shoot tissue taken approximately 20 cm above the soil surface</tissue>
    </source>
</reference>
<accession>A0A0A9C6I0</accession>
<reference evidence="1" key="2">
    <citation type="journal article" date="2015" name="Data Brief">
        <title>Shoot transcriptome of the giant reed, Arundo donax.</title>
        <authorList>
            <person name="Barrero R.A."/>
            <person name="Guerrero F.D."/>
            <person name="Moolhuijzen P."/>
            <person name="Goolsby J.A."/>
            <person name="Tidwell J."/>
            <person name="Bellgard S.E."/>
            <person name="Bellgard M.I."/>
        </authorList>
    </citation>
    <scope>NUCLEOTIDE SEQUENCE</scope>
    <source>
        <tissue evidence="1">Shoot tissue taken approximately 20 cm above the soil surface</tissue>
    </source>
</reference>
<evidence type="ECO:0000313" key="1">
    <source>
        <dbReference type="EMBL" id="JAD71151.1"/>
    </source>
</evidence>